<reference evidence="10" key="1">
    <citation type="submission" date="2015-04" db="EMBL/GenBank/DDBJ databases">
        <title>Physiological reanalysis, assessment of diazotrophy, and genome sequences of multiple isolates of Streptomyces thermoautotrophicus.</title>
        <authorList>
            <person name="MacKellar D.C."/>
            <person name="Lieber L."/>
            <person name="Norman J."/>
            <person name="Bolger A."/>
            <person name="Tobin C."/>
            <person name="Murray J.W."/>
            <person name="Chang R."/>
            <person name="Ford T."/>
            <person name="Nguyen P.Q."/>
            <person name="Woodward J."/>
            <person name="Permingeat H."/>
            <person name="Joshi N.S."/>
            <person name="Silver P.A."/>
            <person name="Usadel B."/>
            <person name="Rutherford A.W."/>
            <person name="Friesen M."/>
            <person name="Prell J."/>
        </authorList>
    </citation>
    <scope>NUCLEOTIDE SEQUENCE [LARGE SCALE GENOMIC DNA]</scope>
    <source>
        <strain evidence="10">H1</strain>
    </source>
</reference>
<dbReference type="PANTHER" id="PTHR31566">
    <property type="entry name" value="CYTOCHROME C BIOGENESIS PROTEIN CCS1, CHLOROPLASTIC"/>
    <property type="match status" value="1"/>
</dbReference>
<feature type="transmembrane region" description="Helical" evidence="7">
    <location>
        <begin position="111"/>
        <end position="130"/>
    </location>
</feature>
<evidence type="ECO:0000259" key="8">
    <source>
        <dbReference type="Pfam" id="PF05140"/>
    </source>
</evidence>
<dbReference type="GO" id="GO:0017004">
    <property type="term" value="P:cytochrome complex assembly"/>
    <property type="evidence" value="ECO:0007669"/>
    <property type="project" value="UniProtKB-KW"/>
</dbReference>
<dbReference type="PATRIC" id="fig|1469144.10.peg.4150"/>
<gene>
    <name evidence="9" type="ORF">LI90_3872</name>
</gene>
<dbReference type="Proteomes" id="UP000070188">
    <property type="component" value="Unassembled WGS sequence"/>
</dbReference>
<name>A0A132MY48_9ACTN</name>
<proteinExistence type="predicted"/>
<feature type="region of interest" description="Disordered" evidence="6">
    <location>
        <begin position="1"/>
        <end position="32"/>
    </location>
</feature>
<dbReference type="InterPro" id="IPR007816">
    <property type="entry name" value="ResB-like_domain"/>
</dbReference>
<accession>A0A132MY48</accession>
<comment type="subcellular location">
    <subcellularLocation>
        <location evidence="1">Membrane</location>
        <topology evidence="1">Multi-pass membrane protein</topology>
    </subcellularLocation>
</comment>
<dbReference type="STRING" id="1469144.LI90_3872"/>
<dbReference type="AlphaFoldDB" id="A0A132MY48"/>
<keyword evidence="10" id="KW-1185">Reference proteome</keyword>
<dbReference type="PANTHER" id="PTHR31566:SF0">
    <property type="entry name" value="CYTOCHROME C BIOGENESIS PROTEIN CCS1, CHLOROPLASTIC"/>
    <property type="match status" value="1"/>
</dbReference>
<dbReference type="EMBL" id="LAXD01000001">
    <property type="protein sequence ID" value="KWX02825.1"/>
    <property type="molecule type" value="Genomic_DNA"/>
</dbReference>
<feature type="transmembrane region" description="Helical" evidence="7">
    <location>
        <begin position="57"/>
        <end position="75"/>
    </location>
</feature>
<dbReference type="Pfam" id="PF05140">
    <property type="entry name" value="ResB"/>
    <property type="match status" value="1"/>
</dbReference>
<keyword evidence="5 7" id="KW-0472">Membrane</keyword>
<evidence type="ECO:0000256" key="7">
    <source>
        <dbReference type="SAM" id="Phobius"/>
    </source>
</evidence>
<evidence type="ECO:0000313" key="10">
    <source>
        <dbReference type="Proteomes" id="UP000070188"/>
    </source>
</evidence>
<dbReference type="InterPro" id="IPR023494">
    <property type="entry name" value="Cyt_c_bgen_Ccs1/CcsB/ResB"/>
</dbReference>
<evidence type="ECO:0000256" key="2">
    <source>
        <dbReference type="ARBA" id="ARBA00022692"/>
    </source>
</evidence>
<dbReference type="RefSeq" id="WP_197651831.1">
    <property type="nucleotide sequence ID" value="NZ_LAXD01000001.1"/>
</dbReference>
<feature type="transmembrane region" description="Helical" evidence="7">
    <location>
        <begin position="473"/>
        <end position="492"/>
    </location>
</feature>
<feature type="compositionally biased region" description="Basic and acidic residues" evidence="6">
    <location>
        <begin position="1"/>
        <end position="18"/>
    </location>
</feature>
<evidence type="ECO:0000256" key="6">
    <source>
        <dbReference type="SAM" id="MobiDB-lite"/>
    </source>
</evidence>
<organism evidence="9 10">
    <name type="scientific">Carbonactinospora thermoautotrophica</name>
    <dbReference type="NCBI Taxonomy" id="1469144"/>
    <lineage>
        <taxon>Bacteria</taxon>
        <taxon>Bacillati</taxon>
        <taxon>Actinomycetota</taxon>
        <taxon>Actinomycetes</taxon>
        <taxon>Kitasatosporales</taxon>
        <taxon>Carbonactinosporaceae</taxon>
        <taxon>Carbonactinospora</taxon>
    </lineage>
</organism>
<comment type="caution">
    <text evidence="9">The sequence shown here is derived from an EMBL/GenBank/DDBJ whole genome shotgun (WGS) entry which is preliminary data.</text>
</comment>
<keyword evidence="3" id="KW-0201">Cytochrome c-type biogenesis</keyword>
<feature type="transmembrane region" description="Helical" evidence="7">
    <location>
        <begin position="203"/>
        <end position="224"/>
    </location>
</feature>
<evidence type="ECO:0000256" key="4">
    <source>
        <dbReference type="ARBA" id="ARBA00022989"/>
    </source>
</evidence>
<evidence type="ECO:0000313" key="9">
    <source>
        <dbReference type="EMBL" id="KWX02825.1"/>
    </source>
</evidence>
<evidence type="ECO:0000256" key="1">
    <source>
        <dbReference type="ARBA" id="ARBA00004141"/>
    </source>
</evidence>
<dbReference type="GO" id="GO:0016020">
    <property type="term" value="C:membrane"/>
    <property type="evidence" value="ECO:0007669"/>
    <property type="project" value="UniProtKB-SubCell"/>
</dbReference>
<evidence type="ECO:0000256" key="3">
    <source>
        <dbReference type="ARBA" id="ARBA00022748"/>
    </source>
</evidence>
<keyword evidence="4 7" id="KW-1133">Transmembrane helix</keyword>
<keyword evidence="2 7" id="KW-0812">Transmembrane</keyword>
<protein>
    <submittedName>
        <fullName evidence="9">ResB family protein</fullName>
    </submittedName>
</protein>
<sequence length="547" mass="59519">MREDLDAARDPLADRAAEKLSTAPEETAPEEREPSLPRLGVLGWLRLVWRQLTSMRVALILLFLLALGAVPGSLLPQRSIDRPKVAAYLEQHPDLAPLLDRLQLFDVYRSVWFSAIYLLLFVSLLGCIVPRTRQHWKAMRARPPAAPRNLGKLPSYRRWETDTAPEQVLAAASRVLKGARFRTVAAGGAVSAEKGYTRETGNLLFHVSLLGVLVGVALGSLYGFSGAKLVVEGDGFANTPVSYDDFTPGRLFRLDALSPFSFKLDRFAASYQTSGPQQGQPRSFDAYVTYKKSPDAPQQRYDIRVNHPLSVDGTKVFLSGNGYAPVFTVRDGTGQVVFSGPVPFLPQDGNNTSTGVLKVPDAKPHGLGFQGFFLPTAVIHPERGPVSAFPDAVNPVVFLTAWKGDDGSNSGLPQSAFRLNTEKMQQVTEGGEPVRMALRQGETKTLPDGLGSITYQGYKRYAYFSVSRDPGEGVALASVAVALAGLLLSLFVRRRRVWVRASTGADGRTVVEVAGLARTEDGDLGDEMDRLAERLRESAPGREGKPG</sequence>
<feature type="domain" description="ResB-like" evidence="8">
    <location>
        <begin position="55"/>
        <end position="529"/>
    </location>
</feature>
<evidence type="ECO:0000256" key="5">
    <source>
        <dbReference type="ARBA" id="ARBA00023136"/>
    </source>
</evidence>